<accession>A0A3A2ZSG2</accession>
<keyword evidence="3" id="KW-0238">DNA-binding</keyword>
<dbReference type="OrthoDB" id="39175at2759"/>
<dbReference type="GO" id="GO:0003677">
    <property type="term" value="F:DNA binding"/>
    <property type="evidence" value="ECO:0007669"/>
    <property type="project" value="UniProtKB-KW"/>
</dbReference>
<evidence type="ECO:0000256" key="1">
    <source>
        <dbReference type="ARBA" id="ARBA00022833"/>
    </source>
</evidence>
<keyword evidence="6" id="KW-1185">Reference proteome</keyword>
<evidence type="ECO:0008006" key="7">
    <source>
        <dbReference type="Google" id="ProtNLM"/>
    </source>
</evidence>
<dbReference type="EMBL" id="MVGC01000041">
    <property type="protein sequence ID" value="RJE25670.1"/>
    <property type="molecule type" value="Genomic_DNA"/>
</dbReference>
<keyword evidence="4" id="KW-0804">Transcription</keyword>
<keyword evidence="1" id="KW-0862">Zinc</keyword>
<evidence type="ECO:0000256" key="2">
    <source>
        <dbReference type="ARBA" id="ARBA00023015"/>
    </source>
</evidence>
<reference evidence="6" key="1">
    <citation type="submission" date="2017-02" db="EMBL/GenBank/DDBJ databases">
        <authorList>
            <person name="Tafer H."/>
            <person name="Lopandic K."/>
        </authorList>
    </citation>
    <scope>NUCLEOTIDE SEQUENCE [LARGE SCALE GENOMIC DNA]</scope>
    <source>
        <strain evidence="6">CBS 366.77</strain>
    </source>
</reference>
<evidence type="ECO:0000256" key="3">
    <source>
        <dbReference type="ARBA" id="ARBA00023125"/>
    </source>
</evidence>
<dbReference type="PANTHER" id="PTHR47171">
    <property type="entry name" value="FARA-RELATED"/>
    <property type="match status" value="1"/>
</dbReference>
<sequence length="409" mass="46998">MFALFLEYDTLTGGRPRYRLQLAQHCYQARVSIRSSPRTDLYNRQSTRCASSDGLVCLCKWEMSLRAVLLRHLIASQTLDKMYSSTLGLPCMMKPDDFEIRELGTKDFDTFDDEQELFIQFIRLNGLIAKMVEVCRRKGESDASQAAYSILRSLQEWIKQLPQRFRLYHDGDQRRYQREVYELHINYFIVIIKFFHLCGHAVHATITSPVALIASSCLSRLYEEILCREEIGYLLPVHNWFISVGSLPQIHALSRRFYSDDTCEEELGILRKALQTMGIKWPQAQNLRNAVDRLQKRRVATSKADQDRPDVAEAREGDYSEFLSYGHSSILNGFIRELFPFPQSMCPRISMLDSIDPVPGFGGNMDAGSLFLDEDYHLDWAMDLADIDGASGMYDNSSSLYHTGNSLNI</sequence>
<dbReference type="AlphaFoldDB" id="A0A3A2ZSG2"/>
<protein>
    <recommendedName>
        <fullName evidence="7">C6 transcription factor</fullName>
    </recommendedName>
</protein>
<dbReference type="CDD" id="cd12148">
    <property type="entry name" value="fungal_TF_MHR"/>
    <property type="match status" value="1"/>
</dbReference>
<organism evidence="5 6">
    <name type="scientific">Aspergillus sclerotialis</name>
    <dbReference type="NCBI Taxonomy" id="2070753"/>
    <lineage>
        <taxon>Eukaryota</taxon>
        <taxon>Fungi</taxon>
        <taxon>Dikarya</taxon>
        <taxon>Ascomycota</taxon>
        <taxon>Pezizomycotina</taxon>
        <taxon>Eurotiomycetes</taxon>
        <taxon>Eurotiomycetidae</taxon>
        <taxon>Eurotiales</taxon>
        <taxon>Aspergillaceae</taxon>
        <taxon>Aspergillus</taxon>
        <taxon>Aspergillus subgen. Polypaecilum</taxon>
    </lineage>
</organism>
<keyword evidence="2" id="KW-0805">Transcription regulation</keyword>
<evidence type="ECO:0000313" key="5">
    <source>
        <dbReference type="EMBL" id="RJE25670.1"/>
    </source>
</evidence>
<evidence type="ECO:0000256" key="4">
    <source>
        <dbReference type="ARBA" id="ARBA00023163"/>
    </source>
</evidence>
<dbReference type="Proteomes" id="UP000266188">
    <property type="component" value="Unassembled WGS sequence"/>
</dbReference>
<comment type="caution">
    <text evidence="5">The sequence shown here is derived from an EMBL/GenBank/DDBJ whole genome shotgun (WGS) entry which is preliminary data.</text>
</comment>
<dbReference type="InterPro" id="IPR052073">
    <property type="entry name" value="Amide_Lactam_Regulators"/>
</dbReference>
<proteinExistence type="predicted"/>
<name>A0A3A2ZSG2_9EURO</name>
<evidence type="ECO:0000313" key="6">
    <source>
        <dbReference type="Proteomes" id="UP000266188"/>
    </source>
</evidence>
<dbReference type="PANTHER" id="PTHR47171:SF5">
    <property type="entry name" value="ZN(II)2CYS6 TRANSCRIPTION FACTOR (EUROFUNG)"/>
    <property type="match status" value="1"/>
</dbReference>
<gene>
    <name evidence="5" type="ORF">PHISCL_01997</name>
</gene>